<proteinExistence type="inferred from homology"/>
<dbReference type="GO" id="GO:0005506">
    <property type="term" value="F:iron ion binding"/>
    <property type="evidence" value="ECO:0007669"/>
    <property type="project" value="InterPro"/>
</dbReference>
<dbReference type="EMBL" id="QJKJ01014288">
    <property type="protein sequence ID" value="RDX64636.1"/>
    <property type="molecule type" value="Genomic_DNA"/>
</dbReference>
<feature type="non-terminal residue" evidence="2">
    <location>
        <position position="113"/>
    </location>
</feature>
<organism evidence="2 3">
    <name type="scientific">Mucuna pruriens</name>
    <name type="common">Velvet bean</name>
    <name type="synonym">Dolichos pruriens</name>
    <dbReference type="NCBI Taxonomy" id="157652"/>
    <lineage>
        <taxon>Eukaryota</taxon>
        <taxon>Viridiplantae</taxon>
        <taxon>Streptophyta</taxon>
        <taxon>Embryophyta</taxon>
        <taxon>Tracheophyta</taxon>
        <taxon>Spermatophyta</taxon>
        <taxon>Magnoliopsida</taxon>
        <taxon>eudicotyledons</taxon>
        <taxon>Gunneridae</taxon>
        <taxon>Pentapetalae</taxon>
        <taxon>rosids</taxon>
        <taxon>fabids</taxon>
        <taxon>Fabales</taxon>
        <taxon>Fabaceae</taxon>
        <taxon>Papilionoideae</taxon>
        <taxon>50 kb inversion clade</taxon>
        <taxon>NPAAA clade</taxon>
        <taxon>indigoferoid/millettioid clade</taxon>
        <taxon>Phaseoleae</taxon>
        <taxon>Mucuna</taxon>
    </lineage>
</organism>
<comment type="caution">
    <text evidence="2">The sequence shown here is derived from an EMBL/GenBank/DDBJ whole genome shotgun (WGS) entry which is preliminary data.</text>
</comment>
<reference evidence="2" key="1">
    <citation type="submission" date="2018-05" db="EMBL/GenBank/DDBJ databases">
        <title>Draft genome of Mucuna pruriens seed.</title>
        <authorList>
            <person name="Nnadi N.E."/>
            <person name="Vos R."/>
            <person name="Hasami M.H."/>
            <person name="Devisetty U.K."/>
            <person name="Aguiy J.C."/>
        </authorList>
    </citation>
    <scope>NUCLEOTIDE SEQUENCE [LARGE SCALE GENOMIC DNA]</scope>
    <source>
        <strain evidence="2">JCA_2017</strain>
    </source>
</reference>
<dbReference type="InterPro" id="IPR036396">
    <property type="entry name" value="Cyt_P450_sf"/>
</dbReference>
<dbReference type="AlphaFoldDB" id="A0A371EF42"/>
<comment type="similarity">
    <text evidence="1">Belongs to the cytochrome P450 family.</text>
</comment>
<evidence type="ECO:0000256" key="1">
    <source>
        <dbReference type="ARBA" id="ARBA00010617"/>
    </source>
</evidence>
<dbReference type="PANTHER" id="PTHR47950">
    <property type="entry name" value="CYTOCHROME P450, FAMILY 76, SUBFAMILY C, POLYPEPTIDE 5-RELATED"/>
    <property type="match status" value="1"/>
</dbReference>
<sequence length="113" mass="12888">MSLNLGNTTTIVISSPQVAKEVLHKNDQIFSHRTIPDTVNEALDHHIFSVAWLPLLAQWRTLRRVCATKVFSSHKLDPTQIIRQMKVQELMDYVKERCKKGEALDIGEASFTT</sequence>
<accession>A0A371EF42</accession>
<gene>
    <name evidence="2" type="primary">CYP76AD1</name>
    <name evidence="2" type="ORF">CR513_56788</name>
</gene>
<keyword evidence="3" id="KW-1185">Reference proteome</keyword>
<dbReference type="GO" id="GO:0020037">
    <property type="term" value="F:heme binding"/>
    <property type="evidence" value="ECO:0007669"/>
    <property type="project" value="InterPro"/>
</dbReference>
<dbReference type="Pfam" id="PF00067">
    <property type="entry name" value="p450"/>
    <property type="match status" value="1"/>
</dbReference>
<dbReference type="PANTHER" id="PTHR47950:SF30">
    <property type="entry name" value="CYTOCHROME P450 FAMILY PROTEIN"/>
    <property type="match status" value="1"/>
</dbReference>
<name>A0A371EF42_MUCPR</name>
<dbReference type="Proteomes" id="UP000257109">
    <property type="component" value="Unassembled WGS sequence"/>
</dbReference>
<evidence type="ECO:0000313" key="3">
    <source>
        <dbReference type="Proteomes" id="UP000257109"/>
    </source>
</evidence>
<protein>
    <submittedName>
        <fullName evidence="2">Inactive cytochrome P450 76AD1</fullName>
    </submittedName>
</protein>
<dbReference type="GO" id="GO:0016705">
    <property type="term" value="F:oxidoreductase activity, acting on paired donors, with incorporation or reduction of molecular oxygen"/>
    <property type="evidence" value="ECO:0007669"/>
    <property type="project" value="InterPro"/>
</dbReference>
<dbReference type="STRING" id="157652.A0A371EF42"/>
<dbReference type="SUPFAM" id="SSF48264">
    <property type="entry name" value="Cytochrome P450"/>
    <property type="match status" value="1"/>
</dbReference>
<dbReference type="OrthoDB" id="1434210at2759"/>
<evidence type="ECO:0000313" key="2">
    <source>
        <dbReference type="EMBL" id="RDX64636.1"/>
    </source>
</evidence>
<feature type="non-terminal residue" evidence="2">
    <location>
        <position position="1"/>
    </location>
</feature>
<dbReference type="Gene3D" id="1.10.630.10">
    <property type="entry name" value="Cytochrome P450"/>
    <property type="match status" value="1"/>
</dbReference>
<dbReference type="GO" id="GO:0004497">
    <property type="term" value="F:monooxygenase activity"/>
    <property type="evidence" value="ECO:0007669"/>
    <property type="project" value="InterPro"/>
</dbReference>
<dbReference type="InterPro" id="IPR001128">
    <property type="entry name" value="Cyt_P450"/>
</dbReference>